<dbReference type="InterPro" id="IPR005025">
    <property type="entry name" value="FMN_Rdtase-like_dom"/>
</dbReference>
<dbReference type="RefSeq" id="WP_042266594.1">
    <property type="nucleotide sequence ID" value="NZ_CATNWX010000014.1"/>
</dbReference>
<accession>A0A2X2YCS7</accession>
<evidence type="ECO:0000259" key="3">
    <source>
        <dbReference type="Pfam" id="PF03358"/>
    </source>
</evidence>
<protein>
    <submittedName>
        <fullName evidence="4">Flavodoxin family protein</fullName>
    </submittedName>
    <submittedName>
        <fullName evidence="5">NADPH-dependent FMN reductase</fullName>
    </submittedName>
</protein>
<dbReference type="PANTHER" id="PTHR43278">
    <property type="entry name" value="NAD(P)H-DEPENDENT FMN-CONTAINING OXIDOREDUCTASE YWQN-RELATED"/>
    <property type="match status" value="1"/>
</dbReference>
<reference evidence="4 7" key="2">
    <citation type="submission" date="2020-02" db="EMBL/GenBank/DDBJ databases">
        <title>Genomic Insights into the Phylogeny and Genetic Plasticity of the Human and Animal Enteric Pathogen Clostridium perfringens.</title>
        <authorList>
            <person name="Feng Y."/>
            <person name="Hu Y."/>
        </authorList>
    </citation>
    <scope>NUCLEOTIDE SEQUENCE [LARGE SCALE GENOMIC DNA]</scope>
    <source>
        <strain evidence="4 7">CP-40</strain>
    </source>
</reference>
<dbReference type="Gene3D" id="3.40.50.360">
    <property type="match status" value="1"/>
</dbReference>
<name>A0A2X2YCS7_CLOPF</name>
<evidence type="ECO:0000313" key="5">
    <source>
        <dbReference type="EMBL" id="SQB61377.1"/>
    </source>
</evidence>
<sequence length="253" mass="28909">MKKIFVLIGSRRKNGNTIKLAKTITKKLDRNSFEIEYAMPQNYTIKPCIGCNNCFIDARCSIKDDIELLQKKILNSDVFIIASPVYLHYMTADLKLILDRSSWWAHTLRLQGKPVVVLSTCSSNGFTTVLEHLSDIITFMGGNVIATANAAEFPNQIHNEKWIDEVSQEIANRITKFAYLPPQSNSAIEKIFFSEKLLMMEQEKLSKNSNIELGEYKFWEETGMLKYDTFQNYLEAKNKEGKEQNEGSISATI</sequence>
<dbReference type="Proteomes" id="UP000481454">
    <property type="component" value="Unassembled WGS sequence"/>
</dbReference>
<dbReference type="EMBL" id="JAALLZ010000014">
    <property type="protein sequence ID" value="NGU31626.1"/>
    <property type="molecule type" value="Genomic_DNA"/>
</dbReference>
<evidence type="ECO:0000313" key="6">
    <source>
        <dbReference type="Proteomes" id="UP000249986"/>
    </source>
</evidence>
<dbReference type="SUPFAM" id="SSF52218">
    <property type="entry name" value="Flavoproteins"/>
    <property type="match status" value="1"/>
</dbReference>
<proteinExistence type="predicted"/>
<evidence type="ECO:0000313" key="4">
    <source>
        <dbReference type="EMBL" id="NGU31626.1"/>
    </source>
</evidence>
<dbReference type="GO" id="GO:0016491">
    <property type="term" value="F:oxidoreductase activity"/>
    <property type="evidence" value="ECO:0007669"/>
    <property type="project" value="InterPro"/>
</dbReference>
<gene>
    <name evidence="4" type="ORF">G6Z34_16300</name>
    <name evidence="5" type="ORF">NCTC10719_03056</name>
</gene>
<dbReference type="InterPro" id="IPR051796">
    <property type="entry name" value="ISF_SsuE-like"/>
</dbReference>
<dbReference type="AlphaFoldDB" id="A0A2X2YCS7"/>
<evidence type="ECO:0000256" key="2">
    <source>
        <dbReference type="ARBA" id="ARBA00022643"/>
    </source>
</evidence>
<evidence type="ECO:0000313" key="7">
    <source>
        <dbReference type="Proteomes" id="UP000481454"/>
    </source>
</evidence>
<dbReference type="EMBL" id="UAWG01000022">
    <property type="protein sequence ID" value="SQB61377.1"/>
    <property type="molecule type" value="Genomic_DNA"/>
</dbReference>
<keyword evidence="1" id="KW-0285">Flavoprotein</keyword>
<reference evidence="5 6" key="1">
    <citation type="submission" date="2018-06" db="EMBL/GenBank/DDBJ databases">
        <authorList>
            <consortium name="Pathogen Informatics"/>
            <person name="Doyle S."/>
        </authorList>
    </citation>
    <scope>NUCLEOTIDE SEQUENCE [LARGE SCALE GENOMIC DNA]</scope>
    <source>
        <strain evidence="5 6">NCTC10719</strain>
    </source>
</reference>
<dbReference type="Pfam" id="PF03358">
    <property type="entry name" value="FMN_red"/>
    <property type="match status" value="1"/>
</dbReference>
<feature type="domain" description="NADPH-dependent FMN reductase-like" evidence="3">
    <location>
        <begin position="3"/>
        <end position="147"/>
    </location>
</feature>
<evidence type="ECO:0000256" key="1">
    <source>
        <dbReference type="ARBA" id="ARBA00022630"/>
    </source>
</evidence>
<organism evidence="5 6">
    <name type="scientific">Clostridium perfringens</name>
    <dbReference type="NCBI Taxonomy" id="1502"/>
    <lineage>
        <taxon>Bacteria</taxon>
        <taxon>Bacillati</taxon>
        <taxon>Bacillota</taxon>
        <taxon>Clostridia</taxon>
        <taxon>Eubacteriales</taxon>
        <taxon>Clostridiaceae</taxon>
        <taxon>Clostridium</taxon>
    </lineage>
</organism>
<dbReference type="InterPro" id="IPR029039">
    <property type="entry name" value="Flavoprotein-like_sf"/>
</dbReference>
<keyword evidence="2" id="KW-0288">FMN</keyword>
<dbReference type="PANTHER" id="PTHR43278:SF4">
    <property type="entry name" value="NAD(P)H-DEPENDENT FMN-CONTAINING OXIDOREDUCTASE YWQN-RELATED"/>
    <property type="match status" value="1"/>
</dbReference>
<dbReference type="Proteomes" id="UP000249986">
    <property type="component" value="Unassembled WGS sequence"/>
</dbReference>